<organism evidence="3 4">
    <name type="scientific">Neocucurbitaria cava</name>
    <dbReference type="NCBI Taxonomy" id="798079"/>
    <lineage>
        <taxon>Eukaryota</taxon>
        <taxon>Fungi</taxon>
        <taxon>Dikarya</taxon>
        <taxon>Ascomycota</taxon>
        <taxon>Pezizomycotina</taxon>
        <taxon>Dothideomycetes</taxon>
        <taxon>Pleosporomycetidae</taxon>
        <taxon>Pleosporales</taxon>
        <taxon>Pleosporineae</taxon>
        <taxon>Cucurbitariaceae</taxon>
        <taxon>Neocucurbitaria</taxon>
    </lineage>
</organism>
<protein>
    <submittedName>
        <fullName evidence="3">Uncharacterized protein</fullName>
    </submittedName>
</protein>
<reference evidence="3" key="1">
    <citation type="submission" date="2022-10" db="EMBL/GenBank/DDBJ databases">
        <title>Tapping the CABI collections for fungal endophytes: first genome assemblies for Collariella, Neodidymelliopsis, Ascochyta clinopodiicola, Didymella pomorum, Didymosphaeria variabile, Neocosmospora piperis and Neocucurbitaria cava.</title>
        <authorList>
            <person name="Hill R."/>
        </authorList>
    </citation>
    <scope>NUCLEOTIDE SEQUENCE</scope>
    <source>
        <strain evidence="3">IMI 356814</strain>
    </source>
</reference>
<evidence type="ECO:0000313" key="3">
    <source>
        <dbReference type="EMBL" id="KAJ4364467.1"/>
    </source>
</evidence>
<dbReference type="EMBL" id="JAPEUY010000017">
    <property type="protein sequence ID" value="KAJ4364467.1"/>
    <property type="molecule type" value="Genomic_DNA"/>
</dbReference>
<dbReference type="Proteomes" id="UP001140560">
    <property type="component" value="Unassembled WGS sequence"/>
</dbReference>
<keyword evidence="4" id="KW-1185">Reference proteome</keyword>
<keyword evidence="2" id="KW-0732">Signal</keyword>
<feature type="signal peptide" evidence="2">
    <location>
        <begin position="1"/>
        <end position="20"/>
    </location>
</feature>
<feature type="region of interest" description="Disordered" evidence="1">
    <location>
        <begin position="126"/>
        <end position="146"/>
    </location>
</feature>
<name>A0A9W8Y0U4_9PLEO</name>
<feature type="chain" id="PRO_5040907233" evidence="2">
    <location>
        <begin position="21"/>
        <end position="206"/>
    </location>
</feature>
<comment type="caution">
    <text evidence="3">The sequence shown here is derived from an EMBL/GenBank/DDBJ whole genome shotgun (WGS) entry which is preliminary data.</text>
</comment>
<evidence type="ECO:0000256" key="2">
    <source>
        <dbReference type="SAM" id="SignalP"/>
    </source>
</evidence>
<sequence length="206" mass="20837">MAVFNVLAMLGLLLIKMASASTSFSMPVESVPAIGTVTTVTTVTSTTIVEGTQTVTSVVSSLSINTLFTVQTSTPTAIPTIPLVTTSHVHGSYSDVVTIQTSTTPANAMNSTVVVIQTSTVASGNGTSPIGMTSTAPATSEASGYQGPSTVVVTRTQSHNTGTMPNSTAKMTTSATESPNLVNAAAKVDGCFFLGAVVAVGVFYFA</sequence>
<gene>
    <name evidence="3" type="ORF">N0V83_009061</name>
</gene>
<evidence type="ECO:0000256" key="1">
    <source>
        <dbReference type="SAM" id="MobiDB-lite"/>
    </source>
</evidence>
<dbReference type="AlphaFoldDB" id="A0A9W8Y0U4"/>
<proteinExistence type="predicted"/>
<evidence type="ECO:0000313" key="4">
    <source>
        <dbReference type="Proteomes" id="UP001140560"/>
    </source>
</evidence>
<accession>A0A9W8Y0U4</accession>